<organism evidence="4 5">
    <name type="scientific">Neoarthrinium moseri</name>
    <dbReference type="NCBI Taxonomy" id="1658444"/>
    <lineage>
        <taxon>Eukaryota</taxon>
        <taxon>Fungi</taxon>
        <taxon>Dikarya</taxon>
        <taxon>Ascomycota</taxon>
        <taxon>Pezizomycotina</taxon>
        <taxon>Sordariomycetes</taxon>
        <taxon>Xylariomycetidae</taxon>
        <taxon>Amphisphaeriales</taxon>
        <taxon>Apiosporaceae</taxon>
        <taxon>Neoarthrinium</taxon>
    </lineage>
</organism>
<sequence>MWSASAFSQLVLLLRLALRAIGSPSSLDNHKNTGPEEPRIVELQQRAPAPVSTWTSFITITLTTTLGIVPTVTTSTPTHTPIPVTVPAPTISSGKVTPSIPGSSVTLSTTGATSIRDSAGSSSSVTISHSSTSAIASQPTPTVTLIPGGTTVKSITASSVAILPSKSTESARSISTSRTFPTSFGNTTFASTTIMATAETTTSPGNNGATSIAPHAGTNYRGLDSGQIAAVIASTIAFVVFILLVGYLLRDVVIRHRQKGAERRQNLGEVYMAQHLPAAGSPGMYTVGAESRSAHGTGSLQENEIRIVIQPLPKRPAVWNRGLWPSPPGYTERHTFFSGRSTTTEGEGGSSTDHGQWSLGTEQGSNSQSQGTQNT</sequence>
<feature type="chain" id="PRO_5040222665" evidence="3">
    <location>
        <begin position="23"/>
        <end position="375"/>
    </location>
</feature>
<feature type="compositionally biased region" description="Low complexity" evidence="1">
    <location>
        <begin position="360"/>
        <end position="375"/>
    </location>
</feature>
<evidence type="ECO:0000313" key="4">
    <source>
        <dbReference type="EMBL" id="KAI1850833.1"/>
    </source>
</evidence>
<comment type="caution">
    <text evidence="4">The sequence shown here is derived from an EMBL/GenBank/DDBJ whole genome shotgun (WGS) entry which is preliminary data.</text>
</comment>
<evidence type="ECO:0000256" key="3">
    <source>
        <dbReference type="SAM" id="SignalP"/>
    </source>
</evidence>
<feature type="signal peptide" evidence="3">
    <location>
        <begin position="1"/>
        <end position="22"/>
    </location>
</feature>
<feature type="region of interest" description="Disordered" evidence="1">
    <location>
        <begin position="330"/>
        <end position="375"/>
    </location>
</feature>
<keyword evidence="2" id="KW-0812">Transmembrane</keyword>
<dbReference type="EMBL" id="JAFIMR010000067">
    <property type="protein sequence ID" value="KAI1850833.1"/>
    <property type="molecule type" value="Genomic_DNA"/>
</dbReference>
<feature type="transmembrane region" description="Helical" evidence="2">
    <location>
        <begin position="228"/>
        <end position="249"/>
    </location>
</feature>
<name>A0A9P9W8T0_9PEZI</name>
<reference evidence="4" key="1">
    <citation type="submission" date="2021-03" db="EMBL/GenBank/DDBJ databases">
        <title>Revisited historic fungal species revealed as producer of novel bioactive compounds through whole genome sequencing and comparative genomics.</title>
        <authorList>
            <person name="Vignolle G.A."/>
            <person name="Hochenegger N."/>
            <person name="Mach R.L."/>
            <person name="Mach-Aigner A.R."/>
            <person name="Javad Rahimi M."/>
            <person name="Salim K.A."/>
            <person name="Chan C.M."/>
            <person name="Lim L.B.L."/>
            <person name="Cai F."/>
            <person name="Druzhinina I.S."/>
            <person name="U'Ren J.M."/>
            <person name="Derntl C."/>
        </authorList>
    </citation>
    <scope>NUCLEOTIDE SEQUENCE</scope>
    <source>
        <strain evidence="4">TUCIM 5799</strain>
    </source>
</reference>
<dbReference type="AlphaFoldDB" id="A0A9P9W8T0"/>
<evidence type="ECO:0000256" key="2">
    <source>
        <dbReference type="SAM" id="Phobius"/>
    </source>
</evidence>
<proteinExistence type="predicted"/>
<dbReference type="Proteomes" id="UP000829685">
    <property type="component" value="Unassembled WGS sequence"/>
</dbReference>
<evidence type="ECO:0000256" key="1">
    <source>
        <dbReference type="SAM" id="MobiDB-lite"/>
    </source>
</evidence>
<keyword evidence="2" id="KW-1133">Transmembrane helix</keyword>
<evidence type="ECO:0000313" key="5">
    <source>
        <dbReference type="Proteomes" id="UP000829685"/>
    </source>
</evidence>
<protein>
    <submittedName>
        <fullName evidence="4">Uncharacterized protein</fullName>
    </submittedName>
</protein>
<gene>
    <name evidence="4" type="ORF">JX265_013313</name>
</gene>
<dbReference type="OrthoDB" id="4758263at2759"/>
<accession>A0A9P9W8T0</accession>
<keyword evidence="2" id="KW-0472">Membrane</keyword>
<keyword evidence="5" id="KW-1185">Reference proteome</keyword>
<keyword evidence="3" id="KW-0732">Signal</keyword>